<keyword evidence="13" id="KW-0378">Hydrolase</keyword>
<dbReference type="PROSITE" id="PS00211">
    <property type="entry name" value="ABC_TRANSPORTER_1"/>
    <property type="match status" value="2"/>
</dbReference>
<feature type="domain" description="ABC transmembrane type-1" evidence="12">
    <location>
        <begin position="318"/>
        <end position="614"/>
    </location>
</feature>
<dbReference type="Gene3D" id="3.40.50.300">
    <property type="entry name" value="P-loop containing nucleotide triphosphate hydrolases"/>
    <property type="match status" value="2"/>
</dbReference>
<dbReference type="GO" id="GO:0016887">
    <property type="term" value="F:ATP hydrolysis activity"/>
    <property type="evidence" value="ECO:0007669"/>
    <property type="project" value="InterPro"/>
</dbReference>
<dbReference type="SMART" id="SM00382">
    <property type="entry name" value="AAA"/>
    <property type="match status" value="2"/>
</dbReference>
<sequence>MTTMERYLMVQGAVSSAENALGLKHQETSMYQFSELKFERVFRTVIYGTAIIAPLLFLLLQRVATGIPFLPHKDYCSYIVVNKKGFLSIYDQDELPSKAPIEELSGARLKIAWIQELCLLGLVAVSCKTLSSRISSDIPFFEEAFELVYWIFFLALFTFRFYPTPYRPIIFTIVSLASFLVPMLVCERDLWPKILVHPSQEVLQQARKGWEVYVRLGLSVTFGSLSMITPSVWYPVDPYSDHTATLEQTASIFSSLITFSWIEGLIRKGFKNDLEIEDLPKLSDSDCARLWSNKFLKTQKSSVFWALVSLKKYDLLYMMLCSLLSAILSFINPLCMRGLLAYIEKSSEPTFTPWVYVGALFFEPLINAAVGATQSLVSSRLVLHVEAAVSQSIMQKTLKIRITDFKETKEGDGNEEGDNQDAVQPAIGKITQLINSDVSRLINASSVLNLIASTPIGIIFTVILLYDLLGWASFVGEGLVIVTMILPGMMLRYYHKLLKQQRKAVDARIGLMTEALGSIRIIKFFGMERVFLKRIHEKRETELRMNRLTLLFGISYSLVQYMIPTMSMFITLGIYAKVMEKPLSPSVLFTSMSLFSMLRVYSSSITTTVQTVLESAVSFDRIDKFLTGGELQYSNHINPTTELIKNAPFYKDATLSWASPGSSTDNNFRLSNMNVECVYGGLTVISGPVGSGKSSFLLGLLGEMRLLNGNAYIPRNEGVAYVAQSTWLQNKTIRDNILFGEQYEEKRYNAVLEACDLSVDLSKYEDGDLTEVGEKGVTLSGGQKARLSLARAVYSPAQTLLLDDVLSALDAATSRIVFDKCINGEVLAGRTVVLVTHHVSLVSSYAKKIVVLADGKIISDGLPQNIPPSAINVIPNIEPDDFGNSGQESDPTTQTFQDKIVKTAPEVNGKNLPKLVKDEDRAKGKVPIVLIWDYIKSLGSPIVLVYLVATSVLMEFAFVGSSLFLAVWSDQYSKPGDVNVNLWLGMYSMTTFGVIISFFITYVSWYYFIQISGKKIHEKLVKSVLYSPIRFFDTTPVGRILGRLSSDIYSIDWILGRNVQSLINCVLNIAFTFTIMFGLIPVFLVPCLTAILIGTACREFYLRTKISVNRIYSIQAAPVISHLHDTVSGVVTIRAYNCQRRFLDENLKKLDDFNQVKWTLNALGLWMTIRSTACTAMISAAAGFLAINTTGYTAGLIGFSMNNCLSFSSSVLSAVSDFNRLQVELNSYDRVVKYIKSEQEKQPIPEHEPSAAWPTQGDVKITNLSVKYSTDGPEVLNKVSFDVKSRERVGIVGRTGAGKSSLALSLLRFTEISNGSITIDGLDITKVNLESLRQRITIIPQDPIMFSGTVRDNLDPYHEIDDTELQAALESSGLVGITNNASNTSVSDASTTTSEATELRTKQIGLDSPVTSGGDNLSQGQRQLLAFARALVRRSKLVILDEATSSTDMETDERIQQTLRTSFPDSSIITIAHRLRTVMSFDRIIVLDNLGKGGEVVECDTPFNLLRRPGGVLCDLARKSGEFEELLELATKGKALYTNGE</sequence>
<dbReference type="InterPro" id="IPR050173">
    <property type="entry name" value="ABC_transporter_C-like"/>
</dbReference>
<evidence type="ECO:0000259" key="11">
    <source>
        <dbReference type="PROSITE" id="PS50893"/>
    </source>
</evidence>
<protein>
    <submittedName>
        <fullName evidence="13">P-loop containing nucleoside triphosphate hydrolase protein</fullName>
    </submittedName>
</protein>
<dbReference type="InterPro" id="IPR003439">
    <property type="entry name" value="ABC_transporter-like_ATP-bd"/>
</dbReference>
<evidence type="ECO:0000256" key="10">
    <source>
        <dbReference type="SAM" id="Phobius"/>
    </source>
</evidence>
<dbReference type="Pfam" id="PF00664">
    <property type="entry name" value="ABC_membrane"/>
    <property type="match status" value="2"/>
</dbReference>
<dbReference type="InterPro" id="IPR017871">
    <property type="entry name" value="ABC_transporter-like_CS"/>
</dbReference>
<feature type="transmembrane region" description="Helical" evidence="10">
    <location>
        <begin position="987"/>
        <end position="1009"/>
    </location>
</feature>
<feature type="transmembrane region" description="Helical" evidence="10">
    <location>
        <begin position="315"/>
        <end position="334"/>
    </location>
</feature>
<evidence type="ECO:0000256" key="6">
    <source>
        <dbReference type="ARBA" id="ARBA00022741"/>
    </source>
</evidence>
<keyword evidence="8 10" id="KW-1133">Transmembrane helix</keyword>
<feature type="domain" description="ABC transmembrane type-1" evidence="12">
    <location>
        <begin position="947"/>
        <end position="1222"/>
    </location>
</feature>
<feature type="transmembrane region" description="Helical" evidence="10">
    <location>
        <begin position="943"/>
        <end position="967"/>
    </location>
</feature>
<evidence type="ECO:0000313" key="13">
    <source>
        <dbReference type="EMBL" id="RPB12235.1"/>
    </source>
</evidence>
<evidence type="ECO:0000256" key="5">
    <source>
        <dbReference type="ARBA" id="ARBA00022737"/>
    </source>
</evidence>
<feature type="domain" description="ABC transporter" evidence="11">
    <location>
        <begin position="1259"/>
        <end position="1515"/>
    </location>
</feature>
<dbReference type="Gene3D" id="1.20.1560.10">
    <property type="entry name" value="ABC transporter type 1, transmembrane domain"/>
    <property type="match status" value="2"/>
</dbReference>
<dbReference type="STRING" id="1392247.A0A3N4L2M9"/>
<dbReference type="InterPro" id="IPR036640">
    <property type="entry name" value="ABC1_TM_sf"/>
</dbReference>
<feature type="transmembrane region" description="Helical" evidence="10">
    <location>
        <begin position="212"/>
        <end position="236"/>
    </location>
</feature>
<feature type="transmembrane region" description="Helical" evidence="10">
    <location>
        <begin position="447"/>
        <end position="466"/>
    </location>
</feature>
<feature type="transmembrane region" description="Helical" evidence="10">
    <location>
        <begin position="41"/>
        <end position="60"/>
    </location>
</feature>
<keyword evidence="7" id="KW-0067">ATP-binding</keyword>
<keyword evidence="5" id="KW-0677">Repeat</keyword>
<dbReference type="OrthoDB" id="6500128at2759"/>
<dbReference type="PROSITE" id="PS50893">
    <property type="entry name" value="ABC_TRANSPORTER_2"/>
    <property type="match status" value="2"/>
</dbReference>
<keyword evidence="14" id="KW-1185">Reference proteome</keyword>
<feature type="transmembrane region" description="Helical" evidence="10">
    <location>
        <begin position="472"/>
        <end position="494"/>
    </location>
</feature>
<evidence type="ECO:0000313" key="14">
    <source>
        <dbReference type="Proteomes" id="UP000277580"/>
    </source>
</evidence>
<dbReference type="GO" id="GO:0005737">
    <property type="term" value="C:cytoplasm"/>
    <property type="evidence" value="ECO:0007669"/>
    <property type="project" value="UniProtKB-ARBA"/>
</dbReference>
<dbReference type="InParanoid" id="A0A3N4L2M9"/>
<dbReference type="PANTHER" id="PTHR24223:SF356">
    <property type="entry name" value="ATP-BINDING CASSETTE TRANSPORTER ABC4"/>
    <property type="match status" value="1"/>
</dbReference>
<dbReference type="CDD" id="cd03250">
    <property type="entry name" value="ABCC_MRP_domain1"/>
    <property type="match status" value="1"/>
</dbReference>
<dbReference type="InterPro" id="IPR027417">
    <property type="entry name" value="P-loop_NTPase"/>
</dbReference>
<dbReference type="InterPro" id="IPR003593">
    <property type="entry name" value="AAA+_ATPase"/>
</dbReference>
<dbReference type="GO" id="GO:0016020">
    <property type="term" value="C:membrane"/>
    <property type="evidence" value="ECO:0007669"/>
    <property type="project" value="UniProtKB-SubCell"/>
</dbReference>
<dbReference type="CDD" id="cd18604">
    <property type="entry name" value="ABC_6TM_VMR1_D2_like"/>
    <property type="match status" value="1"/>
</dbReference>
<dbReference type="SUPFAM" id="SSF52540">
    <property type="entry name" value="P-loop containing nucleoside triphosphate hydrolases"/>
    <property type="match status" value="2"/>
</dbReference>
<evidence type="ECO:0000256" key="3">
    <source>
        <dbReference type="ARBA" id="ARBA00022448"/>
    </source>
</evidence>
<keyword evidence="4 10" id="KW-0812">Transmembrane</keyword>
<keyword evidence="6" id="KW-0547">Nucleotide-binding</keyword>
<comment type="similarity">
    <text evidence="2">Belongs to the ABC transporter superfamily. ABCC family. Conjugate transporter (TC 3.A.1.208) subfamily.</text>
</comment>
<dbReference type="CDD" id="cd18596">
    <property type="entry name" value="ABC_6TM_VMR1_D1_like"/>
    <property type="match status" value="1"/>
</dbReference>
<dbReference type="Pfam" id="PF00005">
    <property type="entry name" value="ABC_tran"/>
    <property type="match status" value="2"/>
</dbReference>
<dbReference type="FunFam" id="3.40.50.300:FF:000973">
    <property type="entry name" value="Multidrug resistance-associated protein 4"/>
    <property type="match status" value="1"/>
</dbReference>
<organism evidence="13 14">
    <name type="scientific">Morchella conica CCBAS932</name>
    <dbReference type="NCBI Taxonomy" id="1392247"/>
    <lineage>
        <taxon>Eukaryota</taxon>
        <taxon>Fungi</taxon>
        <taxon>Dikarya</taxon>
        <taxon>Ascomycota</taxon>
        <taxon>Pezizomycotina</taxon>
        <taxon>Pezizomycetes</taxon>
        <taxon>Pezizales</taxon>
        <taxon>Morchellaceae</taxon>
        <taxon>Morchella</taxon>
    </lineage>
</organism>
<dbReference type="SUPFAM" id="SSF90123">
    <property type="entry name" value="ABC transporter transmembrane region"/>
    <property type="match status" value="2"/>
</dbReference>
<accession>A0A3N4L2M9</accession>
<dbReference type="FunFam" id="1.20.1560.10:FF:000013">
    <property type="entry name" value="ABC transporter C family member 2"/>
    <property type="match status" value="1"/>
</dbReference>
<evidence type="ECO:0000256" key="8">
    <source>
        <dbReference type="ARBA" id="ARBA00022989"/>
    </source>
</evidence>
<evidence type="ECO:0000256" key="9">
    <source>
        <dbReference type="ARBA" id="ARBA00023136"/>
    </source>
</evidence>
<dbReference type="CDD" id="cd03244">
    <property type="entry name" value="ABCC_MRP_domain2"/>
    <property type="match status" value="1"/>
</dbReference>
<feature type="transmembrane region" description="Helical" evidence="10">
    <location>
        <begin position="548"/>
        <end position="576"/>
    </location>
</feature>
<evidence type="ECO:0000256" key="7">
    <source>
        <dbReference type="ARBA" id="ARBA00022840"/>
    </source>
</evidence>
<evidence type="ECO:0000256" key="1">
    <source>
        <dbReference type="ARBA" id="ARBA00004141"/>
    </source>
</evidence>
<feature type="transmembrane region" description="Helical" evidence="10">
    <location>
        <begin position="143"/>
        <end position="163"/>
    </location>
</feature>
<gene>
    <name evidence="13" type="ORF">P167DRAFT_605888</name>
</gene>
<comment type="subcellular location">
    <subcellularLocation>
        <location evidence="1">Membrane</location>
        <topology evidence="1">Multi-pass membrane protein</topology>
    </subcellularLocation>
</comment>
<name>A0A3N4L2M9_9PEZI</name>
<proteinExistence type="inferred from homology"/>
<dbReference type="Proteomes" id="UP000277580">
    <property type="component" value="Unassembled WGS sequence"/>
</dbReference>
<keyword evidence="3" id="KW-0813">Transport</keyword>
<feature type="transmembrane region" description="Helical" evidence="10">
    <location>
        <begin position="1065"/>
        <end position="1093"/>
    </location>
</feature>
<dbReference type="PANTHER" id="PTHR24223">
    <property type="entry name" value="ATP-BINDING CASSETTE SUB-FAMILY C"/>
    <property type="match status" value="1"/>
</dbReference>
<evidence type="ECO:0000256" key="2">
    <source>
        <dbReference type="ARBA" id="ARBA00009726"/>
    </source>
</evidence>
<evidence type="ECO:0000259" key="12">
    <source>
        <dbReference type="PROSITE" id="PS50929"/>
    </source>
</evidence>
<reference evidence="13 14" key="1">
    <citation type="journal article" date="2018" name="Nat. Ecol. Evol.">
        <title>Pezizomycetes genomes reveal the molecular basis of ectomycorrhizal truffle lifestyle.</title>
        <authorList>
            <person name="Murat C."/>
            <person name="Payen T."/>
            <person name="Noel B."/>
            <person name="Kuo A."/>
            <person name="Morin E."/>
            <person name="Chen J."/>
            <person name="Kohler A."/>
            <person name="Krizsan K."/>
            <person name="Balestrini R."/>
            <person name="Da Silva C."/>
            <person name="Montanini B."/>
            <person name="Hainaut M."/>
            <person name="Levati E."/>
            <person name="Barry K.W."/>
            <person name="Belfiori B."/>
            <person name="Cichocki N."/>
            <person name="Clum A."/>
            <person name="Dockter R.B."/>
            <person name="Fauchery L."/>
            <person name="Guy J."/>
            <person name="Iotti M."/>
            <person name="Le Tacon F."/>
            <person name="Lindquist E.A."/>
            <person name="Lipzen A."/>
            <person name="Malagnac F."/>
            <person name="Mello A."/>
            <person name="Molinier V."/>
            <person name="Miyauchi S."/>
            <person name="Poulain J."/>
            <person name="Riccioni C."/>
            <person name="Rubini A."/>
            <person name="Sitrit Y."/>
            <person name="Splivallo R."/>
            <person name="Traeger S."/>
            <person name="Wang M."/>
            <person name="Zifcakova L."/>
            <person name="Wipf D."/>
            <person name="Zambonelli A."/>
            <person name="Paolocci F."/>
            <person name="Nowrousian M."/>
            <person name="Ottonello S."/>
            <person name="Baldrian P."/>
            <person name="Spatafora J.W."/>
            <person name="Henrissat B."/>
            <person name="Nagy L.G."/>
            <person name="Aury J.M."/>
            <person name="Wincker P."/>
            <person name="Grigoriev I.V."/>
            <person name="Bonfante P."/>
            <person name="Martin F.M."/>
        </authorList>
    </citation>
    <scope>NUCLEOTIDE SEQUENCE [LARGE SCALE GENOMIC DNA]</scope>
    <source>
        <strain evidence="13 14">CCBAS932</strain>
    </source>
</reference>
<dbReference type="InterPro" id="IPR011527">
    <property type="entry name" value="ABC1_TM_dom"/>
</dbReference>
<dbReference type="GO" id="GO:0140359">
    <property type="term" value="F:ABC-type transporter activity"/>
    <property type="evidence" value="ECO:0007669"/>
    <property type="project" value="InterPro"/>
</dbReference>
<dbReference type="EMBL" id="ML119130">
    <property type="protein sequence ID" value="RPB12235.1"/>
    <property type="molecule type" value="Genomic_DNA"/>
</dbReference>
<dbReference type="FunFam" id="3.40.50.300:FF:000610">
    <property type="entry name" value="Multidrug resistance-associated ABC transporter"/>
    <property type="match status" value="1"/>
</dbReference>
<dbReference type="PROSITE" id="PS50929">
    <property type="entry name" value="ABC_TM1F"/>
    <property type="match status" value="2"/>
</dbReference>
<evidence type="ECO:0000256" key="4">
    <source>
        <dbReference type="ARBA" id="ARBA00022692"/>
    </source>
</evidence>
<dbReference type="GO" id="GO:0005524">
    <property type="term" value="F:ATP binding"/>
    <property type="evidence" value="ECO:0007669"/>
    <property type="project" value="UniProtKB-KW"/>
</dbReference>
<keyword evidence="9 10" id="KW-0472">Membrane</keyword>
<feature type="domain" description="ABC transporter" evidence="11">
    <location>
        <begin position="650"/>
        <end position="879"/>
    </location>
</feature>